<dbReference type="EMBL" id="CP151762">
    <property type="protein sequence ID" value="WZU63628.1"/>
    <property type="molecule type" value="Genomic_DNA"/>
</dbReference>
<evidence type="ECO:0000259" key="6">
    <source>
        <dbReference type="Pfam" id="PF13675"/>
    </source>
</evidence>
<name>A0AAN0M2V4_9RHOB</name>
<evidence type="ECO:0000256" key="2">
    <source>
        <dbReference type="ARBA" id="ARBA00022692"/>
    </source>
</evidence>
<feature type="domain" description="NarX-like N-terminal" evidence="6">
    <location>
        <begin position="190"/>
        <end position="283"/>
    </location>
</feature>
<dbReference type="Proteomes" id="UP001451782">
    <property type="component" value="Chromosome"/>
</dbReference>
<dbReference type="GO" id="GO:0016020">
    <property type="term" value="C:membrane"/>
    <property type="evidence" value="ECO:0007669"/>
    <property type="project" value="UniProtKB-SubCell"/>
</dbReference>
<dbReference type="Pfam" id="PF13675">
    <property type="entry name" value="PilJ"/>
    <property type="match status" value="2"/>
</dbReference>
<protein>
    <submittedName>
        <fullName evidence="7">Type IV pili methyl-accepting chemotaxis transducer N-terminal domain-containing protein</fullName>
    </submittedName>
</protein>
<dbReference type="AlphaFoldDB" id="A0AAN0M2V4"/>
<keyword evidence="3" id="KW-1133">Transmembrane helix</keyword>
<accession>A0AAN0M2V4</accession>
<reference evidence="7 8" key="1">
    <citation type="submission" date="2024-04" db="EMBL/GenBank/DDBJ databases">
        <title>Phylogenomic analyses of a clade within the roseobacter group suggest taxonomic reassignments of species of the genera Aestuariivita, Citreicella, Loktanella, Nautella, Pelagibaca, Ruegeria, Thalassobius, Thiobacimonas and Tropicibacter, and the proposal o.</title>
        <authorList>
            <person name="Jeon C.O."/>
        </authorList>
    </citation>
    <scope>NUCLEOTIDE SEQUENCE [LARGE SCALE GENOMIC DNA]</scope>
    <source>
        <strain evidence="7 8">G8-12</strain>
    </source>
</reference>
<dbReference type="InterPro" id="IPR029095">
    <property type="entry name" value="NarX-like_N"/>
</dbReference>
<evidence type="ECO:0000313" key="8">
    <source>
        <dbReference type="Proteomes" id="UP001451782"/>
    </source>
</evidence>
<evidence type="ECO:0000256" key="5">
    <source>
        <dbReference type="SAM" id="SignalP"/>
    </source>
</evidence>
<dbReference type="KEGG" id="yag:AABB28_17640"/>
<sequence length="321" mass="34675">MIRSIGAFLGKFTTYSCLICAAAAVVSSLPARAETTATYENGTIHISFTQFTKETDTARRIDLSGKLRMLSQRVVSDACFVQTGIANNDIVPNLRATISEVGAIAHALEYGDTNLGIFDAEERRKTLAVLAQFNEIWAPMQINALLIAQGEGTFDDILALNTQSAELLQVSHMLVSTVAAQYFDPTQMRLADAMLIDIAERQQFLAQQIAKNTCLASSSIATESMTEELWSARMAFNSTMGALSSGMPSLGIQAPPTTKIDASLNAVRSAWLEMRQPIDAQLSGDMLDQSQLAAIFYGADDMTNQMSGVIGLYAQASRFGS</sequence>
<feature type="chain" id="PRO_5042996478" evidence="5">
    <location>
        <begin position="34"/>
        <end position="321"/>
    </location>
</feature>
<evidence type="ECO:0000313" key="7">
    <source>
        <dbReference type="EMBL" id="WZU63628.1"/>
    </source>
</evidence>
<keyword evidence="8" id="KW-1185">Reference proteome</keyword>
<dbReference type="RefSeq" id="WP_342070004.1">
    <property type="nucleotide sequence ID" value="NZ_CP151762.1"/>
</dbReference>
<evidence type="ECO:0000256" key="3">
    <source>
        <dbReference type="ARBA" id="ARBA00022989"/>
    </source>
</evidence>
<keyword evidence="4" id="KW-0472">Membrane</keyword>
<feature type="domain" description="NarX-like N-terminal" evidence="6">
    <location>
        <begin position="53"/>
        <end position="145"/>
    </location>
</feature>
<evidence type="ECO:0000256" key="1">
    <source>
        <dbReference type="ARBA" id="ARBA00004141"/>
    </source>
</evidence>
<comment type="subcellular location">
    <subcellularLocation>
        <location evidence="1">Membrane</location>
        <topology evidence="1">Multi-pass membrane protein</topology>
    </subcellularLocation>
</comment>
<gene>
    <name evidence="7" type="ORF">AABB28_17640</name>
</gene>
<keyword evidence="5" id="KW-0732">Signal</keyword>
<organism evidence="7 8">
    <name type="scientific">Yoonia algicola</name>
    <dbReference type="NCBI Taxonomy" id="3137368"/>
    <lineage>
        <taxon>Bacteria</taxon>
        <taxon>Pseudomonadati</taxon>
        <taxon>Pseudomonadota</taxon>
        <taxon>Alphaproteobacteria</taxon>
        <taxon>Rhodobacterales</taxon>
        <taxon>Paracoccaceae</taxon>
        <taxon>Yoonia</taxon>
    </lineage>
</organism>
<proteinExistence type="predicted"/>
<keyword evidence="2" id="KW-0812">Transmembrane</keyword>
<evidence type="ECO:0000256" key="4">
    <source>
        <dbReference type="ARBA" id="ARBA00023136"/>
    </source>
</evidence>
<feature type="signal peptide" evidence="5">
    <location>
        <begin position="1"/>
        <end position="33"/>
    </location>
</feature>